<accession>A0A7Y0QHP4</accession>
<dbReference type="RefSeq" id="WP_169324885.1">
    <property type="nucleotide sequence ID" value="NZ_JABCJJ010000013.1"/>
</dbReference>
<dbReference type="Proteomes" id="UP000562124">
    <property type="component" value="Unassembled WGS sequence"/>
</dbReference>
<reference evidence="1 2" key="1">
    <citation type="submission" date="2020-04" db="EMBL/GenBank/DDBJ databases">
        <title>Sequencing and Assembly of C. fimi.</title>
        <authorList>
            <person name="Ramsey A.R."/>
        </authorList>
    </citation>
    <scope>NUCLEOTIDE SEQUENCE [LARGE SCALE GENOMIC DNA]</scope>
    <source>
        <strain evidence="1 2">SB</strain>
    </source>
</reference>
<sequence>MSAAVTDAVSDAVTDAVVDAVNRPVPTSWAPQAAVRGTVVVLPGRGEGPQHYARLGRRLSGDGYQVEVLLEVPDDAAALEAAWAGLDAPLVGPVVVVAADASAGAAVESVVTGRVVPDGLVLAGAVVGDGRPAPADADVVASRTTCPVHRGVWESTAGDRADELRRTSAAARRWAEAAGAWRVGLPALVLHGAADPLSPVDAVVGAVRSWPAASVLAVRGGVHDVLNDAAHRSVAAAVVQFLEDLRGSRVAAPGAAPGGPLLQPVDLGQDLGQELVQDLGRGLVQAAGR</sequence>
<evidence type="ECO:0008006" key="3">
    <source>
        <dbReference type="Google" id="ProtNLM"/>
    </source>
</evidence>
<proteinExistence type="predicted"/>
<dbReference type="EMBL" id="JABCJJ010000013">
    <property type="protein sequence ID" value="NMR20505.1"/>
    <property type="molecule type" value="Genomic_DNA"/>
</dbReference>
<protein>
    <recommendedName>
        <fullName evidence="3">Peptidase S33 tripeptidyl aminopeptidase-like C-terminal domain-containing protein</fullName>
    </recommendedName>
</protein>
<evidence type="ECO:0000313" key="1">
    <source>
        <dbReference type="EMBL" id="NMR20505.1"/>
    </source>
</evidence>
<keyword evidence="2" id="KW-1185">Reference proteome</keyword>
<evidence type="ECO:0000313" key="2">
    <source>
        <dbReference type="Proteomes" id="UP000562124"/>
    </source>
</evidence>
<dbReference type="InterPro" id="IPR029058">
    <property type="entry name" value="AB_hydrolase_fold"/>
</dbReference>
<organism evidence="1 2">
    <name type="scientific">Cellulomonas fimi</name>
    <dbReference type="NCBI Taxonomy" id="1708"/>
    <lineage>
        <taxon>Bacteria</taxon>
        <taxon>Bacillati</taxon>
        <taxon>Actinomycetota</taxon>
        <taxon>Actinomycetes</taxon>
        <taxon>Micrococcales</taxon>
        <taxon>Cellulomonadaceae</taxon>
        <taxon>Cellulomonas</taxon>
    </lineage>
</organism>
<comment type="caution">
    <text evidence="1">The sequence shown here is derived from an EMBL/GenBank/DDBJ whole genome shotgun (WGS) entry which is preliminary data.</text>
</comment>
<name>A0A7Y0QHP4_CELFI</name>
<dbReference type="Gene3D" id="3.40.50.1820">
    <property type="entry name" value="alpha/beta hydrolase"/>
    <property type="match status" value="1"/>
</dbReference>
<dbReference type="SUPFAM" id="SSF53474">
    <property type="entry name" value="alpha/beta-Hydrolases"/>
    <property type="match status" value="1"/>
</dbReference>
<dbReference type="AlphaFoldDB" id="A0A7Y0QHP4"/>
<gene>
    <name evidence="1" type="ORF">HIR71_09805</name>
</gene>